<protein>
    <submittedName>
        <fullName evidence="4">Tox-REase-7 domain-containing protein</fullName>
    </submittedName>
</protein>
<accession>A0A0N4YT58</accession>
<dbReference type="WBParaSite" id="NBR_0002043001-mRNA-1">
    <property type="protein sequence ID" value="NBR_0002043001-mRNA-1"/>
    <property type="gene ID" value="NBR_0002043001"/>
</dbReference>
<sequence>MGTFGFGGCLLGFLRSLHTTRAQGFKVNNSRSRIYHALSGVAQVGLGKNNNEFNFTSNGKPITRSSKIRDLGVAYNAKLEYDDYAKAMVLNATAQSNYILRVFMSSDIRLLFKLFTTYVRPQVEYFSQLCSPYKFLADMIEQVQRSSPYGCFRRKGVVGLSYEERLKLLDGNALELKHQLICYSCKS</sequence>
<dbReference type="AlphaFoldDB" id="A0A0N4YT58"/>
<dbReference type="PRINTS" id="PR01345">
    <property type="entry name" value="CERVTRCPTASE"/>
</dbReference>
<organism evidence="4">
    <name type="scientific">Nippostrongylus brasiliensis</name>
    <name type="common">Rat hookworm</name>
    <dbReference type="NCBI Taxonomy" id="27835"/>
    <lineage>
        <taxon>Eukaryota</taxon>
        <taxon>Metazoa</taxon>
        <taxon>Ecdysozoa</taxon>
        <taxon>Nematoda</taxon>
        <taxon>Chromadorea</taxon>
        <taxon>Rhabditida</taxon>
        <taxon>Rhabditina</taxon>
        <taxon>Rhabditomorpha</taxon>
        <taxon>Strongyloidea</taxon>
        <taxon>Heligmosomidae</taxon>
        <taxon>Nippostrongylus</taxon>
    </lineage>
</organism>
<feature type="signal peptide" evidence="1">
    <location>
        <begin position="1"/>
        <end position="22"/>
    </location>
</feature>
<evidence type="ECO:0000313" key="4">
    <source>
        <dbReference type="WBParaSite" id="NBR_0002043001-mRNA-1"/>
    </source>
</evidence>
<keyword evidence="3" id="KW-1185">Reference proteome</keyword>
<reference evidence="4" key="1">
    <citation type="submission" date="2017-02" db="UniProtKB">
        <authorList>
            <consortium name="WormBaseParasite"/>
        </authorList>
    </citation>
    <scope>IDENTIFICATION</scope>
</reference>
<reference evidence="2 3" key="2">
    <citation type="submission" date="2018-11" db="EMBL/GenBank/DDBJ databases">
        <authorList>
            <consortium name="Pathogen Informatics"/>
        </authorList>
    </citation>
    <scope>NUCLEOTIDE SEQUENCE [LARGE SCALE GENOMIC DNA]</scope>
</reference>
<keyword evidence="1" id="KW-0732">Signal</keyword>
<evidence type="ECO:0000313" key="2">
    <source>
        <dbReference type="EMBL" id="VDL84168.1"/>
    </source>
</evidence>
<gene>
    <name evidence="2" type="ORF">NBR_LOCUS20431</name>
</gene>
<evidence type="ECO:0000256" key="1">
    <source>
        <dbReference type="SAM" id="SignalP"/>
    </source>
</evidence>
<evidence type="ECO:0000313" key="3">
    <source>
        <dbReference type="Proteomes" id="UP000271162"/>
    </source>
</evidence>
<dbReference type="Proteomes" id="UP000271162">
    <property type="component" value="Unassembled WGS sequence"/>
</dbReference>
<proteinExistence type="predicted"/>
<feature type="chain" id="PRO_5043126003" evidence="1">
    <location>
        <begin position="23"/>
        <end position="187"/>
    </location>
</feature>
<name>A0A0N4YT58_NIPBR</name>
<dbReference type="EMBL" id="UYSL01025134">
    <property type="protein sequence ID" value="VDL84168.1"/>
    <property type="molecule type" value="Genomic_DNA"/>
</dbReference>